<keyword evidence="2" id="KW-1185">Reference proteome</keyword>
<evidence type="ECO:0000313" key="1">
    <source>
        <dbReference type="EMBL" id="GAA0434746.1"/>
    </source>
</evidence>
<gene>
    <name evidence="1" type="ORF">GCM10010357_65290</name>
</gene>
<dbReference type="RefSeq" id="WP_344032130.1">
    <property type="nucleotide sequence ID" value="NZ_BAAABX010000079.1"/>
</dbReference>
<proteinExistence type="predicted"/>
<organism evidence="1 2">
    <name type="scientific">Streptomyces luteireticuli</name>
    <dbReference type="NCBI Taxonomy" id="173858"/>
    <lineage>
        <taxon>Bacteria</taxon>
        <taxon>Bacillati</taxon>
        <taxon>Actinomycetota</taxon>
        <taxon>Actinomycetes</taxon>
        <taxon>Kitasatosporales</taxon>
        <taxon>Streptomycetaceae</taxon>
        <taxon>Streptomyces</taxon>
    </lineage>
</organism>
<accession>A0ABP3IZI8</accession>
<name>A0ABP3IZI8_9ACTN</name>
<comment type="caution">
    <text evidence="1">The sequence shown here is derived from an EMBL/GenBank/DDBJ whole genome shotgun (WGS) entry which is preliminary data.</text>
</comment>
<dbReference type="EMBL" id="BAAABX010000079">
    <property type="protein sequence ID" value="GAA0434746.1"/>
    <property type="molecule type" value="Genomic_DNA"/>
</dbReference>
<dbReference type="Proteomes" id="UP001500879">
    <property type="component" value="Unassembled WGS sequence"/>
</dbReference>
<evidence type="ECO:0008006" key="3">
    <source>
        <dbReference type="Google" id="ProtNLM"/>
    </source>
</evidence>
<reference evidence="2" key="1">
    <citation type="journal article" date="2019" name="Int. J. Syst. Evol. Microbiol.">
        <title>The Global Catalogue of Microorganisms (GCM) 10K type strain sequencing project: providing services to taxonomists for standard genome sequencing and annotation.</title>
        <authorList>
            <consortium name="The Broad Institute Genomics Platform"/>
            <consortium name="The Broad Institute Genome Sequencing Center for Infectious Disease"/>
            <person name="Wu L."/>
            <person name="Ma J."/>
        </authorList>
    </citation>
    <scope>NUCLEOTIDE SEQUENCE [LARGE SCALE GENOMIC DNA]</scope>
    <source>
        <strain evidence="2">JCM 4788</strain>
    </source>
</reference>
<evidence type="ECO:0000313" key="2">
    <source>
        <dbReference type="Proteomes" id="UP001500879"/>
    </source>
</evidence>
<sequence>MDAVEVTLLREVLAGTEWLRETRRFAGALRRSAVTHGGGLLLVGTDAYEPWHLAAHLDEEAARCGLPELRPTLVRHRVPPGAPDRLAAGLDRLSAAAREGTLLVVAPQGGPPPGDGLLERVADVRRGGATVLALEGAGTGPRLAPLAHEVLSLPSAAEPDLDAVQHLISAAAGEDTPRGHRFLDRLSRLAEQLLAPPPHRW</sequence>
<protein>
    <recommendedName>
        <fullName evidence="3">SIS domain-containing protein</fullName>
    </recommendedName>
</protein>